<name>A0A0J1CUF3_9BURK</name>
<reference evidence="3 4" key="1">
    <citation type="journal article" date="2015" name="Genome Announc.">
        <title>Draft Genome Sequence of Burkholderia sp. Strain PML1(12), an Ectomycorrhizosphere-Inhabiting Bacterium with Effective Mineral-Weathering Ability.</title>
        <authorList>
            <person name="Uroz S."/>
            <person name="Oger P."/>
        </authorList>
    </citation>
    <scope>NUCLEOTIDE SEQUENCE [LARGE SCALE GENOMIC DNA]</scope>
    <source>
        <strain evidence="4">PML1(12)</strain>
    </source>
</reference>
<dbReference type="EMBL" id="AEJF01000131">
    <property type="protein sequence ID" value="KLU24225.1"/>
    <property type="molecule type" value="Genomic_DNA"/>
</dbReference>
<evidence type="ECO:0000256" key="2">
    <source>
        <dbReference type="SAM" id="SignalP"/>
    </source>
</evidence>
<protein>
    <recommendedName>
        <fullName evidence="5">DUF4148 domain-containing protein</fullName>
    </recommendedName>
</protein>
<keyword evidence="2" id="KW-0732">Signal</keyword>
<organism evidence="3 4">
    <name type="scientific">Caballeronia mineralivorans PML1(12)</name>
    <dbReference type="NCBI Taxonomy" id="908627"/>
    <lineage>
        <taxon>Bacteria</taxon>
        <taxon>Pseudomonadati</taxon>
        <taxon>Pseudomonadota</taxon>
        <taxon>Betaproteobacteria</taxon>
        <taxon>Burkholderiales</taxon>
        <taxon>Burkholderiaceae</taxon>
        <taxon>Caballeronia</taxon>
    </lineage>
</organism>
<gene>
    <name evidence="3" type="ORF">EOS_21200</name>
</gene>
<feature type="chain" id="PRO_5005249150" description="DUF4148 domain-containing protein" evidence="2">
    <location>
        <begin position="27"/>
        <end position="84"/>
    </location>
</feature>
<dbReference type="Proteomes" id="UP000035963">
    <property type="component" value="Unassembled WGS sequence"/>
</dbReference>
<dbReference type="PATRIC" id="fig|908627.4.peg.4743"/>
<evidence type="ECO:0000313" key="4">
    <source>
        <dbReference type="Proteomes" id="UP000035963"/>
    </source>
</evidence>
<proteinExistence type="predicted"/>
<evidence type="ECO:0000313" key="3">
    <source>
        <dbReference type="EMBL" id="KLU24225.1"/>
    </source>
</evidence>
<evidence type="ECO:0000256" key="1">
    <source>
        <dbReference type="SAM" id="MobiDB-lite"/>
    </source>
</evidence>
<feature type="signal peptide" evidence="2">
    <location>
        <begin position="1"/>
        <end position="26"/>
    </location>
</feature>
<dbReference type="RefSeq" id="WP_047848658.1">
    <property type="nucleotide sequence ID" value="NZ_AEJF01000131.1"/>
</dbReference>
<keyword evidence="4" id="KW-1185">Reference proteome</keyword>
<evidence type="ECO:0008006" key="5">
    <source>
        <dbReference type="Google" id="ProtNLM"/>
    </source>
</evidence>
<dbReference type="OrthoDB" id="9035114at2"/>
<accession>A0A0J1CUF3</accession>
<feature type="region of interest" description="Disordered" evidence="1">
    <location>
        <begin position="31"/>
        <end position="52"/>
    </location>
</feature>
<sequence>MSKIFSSSLPVALTLAASLLCSAAQAAQQDAGASQPQVSQTQHLPSGAAAQQAHGLTRKQVYDQLVQAEKDGSLARINALYEGG</sequence>
<dbReference type="AlphaFoldDB" id="A0A0J1CUF3"/>
<comment type="caution">
    <text evidence="3">The sequence shown here is derived from an EMBL/GenBank/DDBJ whole genome shotgun (WGS) entry which is preliminary data.</text>
</comment>